<dbReference type="Proteomes" id="UP000293360">
    <property type="component" value="Unassembled WGS sequence"/>
</dbReference>
<protein>
    <recommendedName>
        <fullName evidence="4">BTB domain-containing protein</fullName>
    </recommendedName>
</protein>
<name>A0A4Q4SWK2_9PEZI</name>
<feature type="region of interest" description="Disordered" evidence="1">
    <location>
        <begin position="308"/>
        <end position="348"/>
    </location>
</feature>
<gene>
    <name evidence="2" type="ORF">DL764_008797</name>
</gene>
<accession>A0A4Q4SWK2</accession>
<dbReference type="AlphaFoldDB" id="A0A4Q4SWK2"/>
<dbReference type="EMBL" id="QJNU01000736">
    <property type="protein sequence ID" value="RYO87918.1"/>
    <property type="molecule type" value="Genomic_DNA"/>
</dbReference>
<comment type="caution">
    <text evidence="2">The sequence shown here is derived from an EMBL/GenBank/DDBJ whole genome shotgun (WGS) entry which is preliminary data.</text>
</comment>
<evidence type="ECO:0008006" key="4">
    <source>
        <dbReference type="Google" id="ProtNLM"/>
    </source>
</evidence>
<proteinExistence type="predicted"/>
<evidence type="ECO:0000313" key="2">
    <source>
        <dbReference type="EMBL" id="RYO87918.1"/>
    </source>
</evidence>
<evidence type="ECO:0000256" key="1">
    <source>
        <dbReference type="SAM" id="MobiDB-lite"/>
    </source>
</evidence>
<reference evidence="2 3" key="1">
    <citation type="submission" date="2018-06" db="EMBL/GenBank/DDBJ databases">
        <title>Complete Genomes of Monosporascus.</title>
        <authorList>
            <person name="Robinson A.J."/>
            <person name="Natvig D.O."/>
        </authorList>
    </citation>
    <scope>NUCLEOTIDE SEQUENCE [LARGE SCALE GENOMIC DNA]</scope>
    <source>
        <strain evidence="2 3">CBS 110550</strain>
    </source>
</reference>
<dbReference type="STRING" id="155417.A0A4Q4SWK2"/>
<evidence type="ECO:0000313" key="3">
    <source>
        <dbReference type="Proteomes" id="UP000293360"/>
    </source>
</evidence>
<keyword evidence="3" id="KW-1185">Reference proteome</keyword>
<dbReference type="OrthoDB" id="9997739at2759"/>
<sequence>MPLDAVNTIHPFADAEQLDLIRTKPIKFIIGCENAEFYLQPGFVSRLSAPMDALIRNGVKGPGGFCVTWDIDVDLFLRLVQFVYTGSYTCLVGKLDKYIGIDVLPESGPFAGEAFKLPYSLASYELGAKTWTGTPCMFSGHQGSSLFKPARKRKSEAVSCDCGPSQTRISLISAFMSTYIHGQGRLFFRPEPTTQVDEALLCHVRMWAFAEKYAIKQLADVASFRLAYELAHWTISATTFVPIFSKLVHHTYAICKTEAGGLRQLVASYAACVGEDIAVLEGWEALLQDVHGFTLDLVQQMMARRSSGHGRVLEPPPSREGALFGRGGVLEPHPPSREGALLGGGPID</sequence>
<organism evidence="2 3">
    <name type="scientific">Monosporascus ibericus</name>
    <dbReference type="NCBI Taxonomy" id="155417"/>
    <lineage>
        <taxon>Eukaryota</taxon>
        <taxon>Fungi</taxon>
        <taxon>Dikarya</taxon>
        <taxon>Ascomycota</taxon>
        <taxon>Pezizomycotina</taxon>
        <taxon>Sordariomycetes</taxon>
        <taxon>Xylariomycetidae</taxon>
        <taxon>Xylariales</taxon>
        <taxon>Xylariales incertae sedis</taxon>
        <taxon>Monosporascus</taxon>
    </lineage>
</organism>